<dbReference type="EMBL" id="JABRWO010000007">
    <property type="protein sequence ID" value="MBA2115600.1"/>
    <property type="molecule type" value="Genomic_DNA"/>
</dbReference>
<reference evidence="2 3" key="1">
    <citation type="submission" date="2020-05" db="EMBL/GenBank/DDBJ databases">
        <title>Bremerella alba sp. nov., a novel planctomycete isolated from the surface of the macroalga Fucus spiralis.</title>
        <authorList>
            <person name="Godinho O."/>
            <person name="Botelho R."/>
            <person name="Albuquerque L."/>
            <person name="Wiegand S."/>
            <person name="Da Costa M.S."/>
            <person name="Lobo-Da-Cunha A."/>
            <person name="Jogler C."/>
            <person name="Lage O.M."/>
        </authorList>
    </citation>
    <scope>NUCLEOTIDE SEQUENCE [LARGE SCALE GENOMIC DNA]</scope>
    <source>
        <strain evidence="2 3">FF15</strain>
    </source>
</reference>
<keyword evidence="3" id="KW-1185">Reference proteome</keyword>
<proteinExistence type="predicted"/>
<name>A0A7V8V621_9BACT</name>
<sequence length="138" mass="15437">MRKLLPCLLSFFCVVMTCLVAMAPPERAALAEENVAPVTDRMKSAQQFQEKMKRLREGAEIVDSEGTFEWIGDRLSFVQDGGDTVLKILENRMMERVVLAQESSTGELVWVVSGTVTEYRGGNFLLIKHVVLTGKRGE</sequence>
<evidence type="ECO:0000313" key="2">
    <source>
        <dbReference type="EMBL" id="MBA2115600.1"/>
    </source>
</evidence>
<dbReference type="RefSeq" id="WP_207397029.1">
    <property type="nucleotide sequence ID" value="NZ_JABRWO010000007.1"/>
</dbReference>
<protein>
    <submittedName>
        <fullName evidence="2">Uncharacterized protein</fullName>
    </submittedName>
</protein>
<feature type="chain" id="PRO_5030617463" evidence="1">
    <location>
        <begin position="24"/>
        <end position="138"/>
    </location>
</feature>
<feature type="signal peptide" evidence="1">
    <location>
        <begin position="1"/>
        <end position="23"/>
    </location>
</feature>
<dbReference type="Proteomes" id="UP000551616">
    <property type="component" value="Unassembled WGS sequence"/>
</dbReference>
<comment type="caution">
    <text evidence="2">The sequence shown here is derived from an EMBL/GenBank/DDBJ whole genome shotgun (WGS) entry which is preliminary data.</text>
</comment>
<accession>A0A7V8V621</accession>
<keyword evidence="1" id="KW-0732">Signal</keyword>
<dbReference type="AlphaFoldDB" id="A0A7V8V621"/>
<evidence type="ECO:0000313" key="3">
    <source>
        <dbReference type="Proteomes" id="UP000551616"/>
    </source>
</evidence>
<evidence type="ECO:0000256" key="1">
    <source>
        <dbReference type="SAM" id="SignalP"/>
    </source>
</evidence>
<organism evidence="2 3">
    <name type="scientific">Bremerella alba</name>
    <dbReference type="NCBI Taxonomy" id="980252"/>
    <lineage>
        <taxon>Bacteria</taxon>
        <taxon>Pseudomonadati</taxon>
        <taxon>Planctomycetota</taxon>
        <taxon>Planctomycetia</taxon>
        <taxon>Pirellulales</taxon>
        <taxon>Pirellulaceae</taxon>
        <taxon>Bremerella</taxon>
    </lineage>
</organism>
<gene>
    <name evidence="2" type="ORF">HOV93_27830</name>
</gene>